<dbReference type="Proteomes" id="UP000248039">
    <property type="component" value="Unassembled WGS sequence"/>
</dbReference>
<sequence length="462" mass="49144">MTGYPAPTARFSPTARLSEGVAGWVDHYLLSGDPAEPCLHLGEPVNRHHLRRLVDDRRQQLAAVGLTAGGTVALRLPPSLDYVTTLLAAWRLGAQVALLDHRLTLAETERALHRLRPQYLIGPESVEPLTDGQPATSAHVLVQLSSGSTGPSKVIARTSADLVRELDCYRQLAHYPGRGERIVLLASMVHVLGLVGGLLHSLRSGLELVVPQRLTPPGILAAVRAAEVPTTLLGVPFYAELLARMAQPPPTPQLVRMIVAGELVRPSVPAAFAARYGVPLGTMYGMTEIGVIATDLTGELYPSVRPVAGMRAELIDGELHLAQPESPYLGLTDPGRWSDGLLHTRDAADLDRTTGLITVRGRQDSQVSIGGLKVDLTEVEQTLAALPGVREAVVAFADGAIEAYAAADTTAELLRAELAGQLAGYKLPRRLTLLPALPRTATGKVLRDAQALRAAAAAVHPS</sequence>
<gene>
    <name evidence="5" type="ORF">C7C46_15090</name>
</gene>
<comment type="caution">
    <text evidence="5">The sequence shown here is derived from an EMBL/GenBank/DDBJ whole genome shotgun (WGS) entry which is preliminary data.</text>
</comment>
<dbReference type="GO" id="GO:0031956">
    <property type="term" value="F:medium-chain fatty acid-CoA ligase activity"/>
    <property type="evidence" value="ECO:0007669"/>
    <property type="project" value="TreeGrafter"/>
</dbReference>
<feature type="domain" description="AMP-dependent synthetase/ligase" evidence="3">
    <location>
        <begin position="139"/>
        <end position="321"/>
    </location>
</feature>
<dbReference type="InterPro" id="IPR025110">
    <property type="entry name" value="AMP-bd_C"/>
</dbReference>
<proteinExistence type="inferred from homology"/>
<evidence type="ECO:0000259" key="3">
    <source>
        <dbReference type="Pfam" id="PF00501"/>
    </source>
</evidence>
<dbReference type="OrthoDB" id="3802565at2"/>
<dbReference type="InterPro" id="IPR045851">
    <property type="entry name" value="AMP-bd_C_sf"/>
</dbReference>
<accession>A0A2V4N400</accession>
<evidence type="ECO:0000256" key="1">
    <source>
        <dbReference type="ARBA" id="ARBA00006432"/>
    </source>
</evidence>
<dbReference type="InterPro" id="IPR042099">
    <property type="entry name" value="ANL_N_sf"/>
</dbReference>
<dbReference type="AlphaFoldDB" id="A0A2V4N400"/>
<protein>
    <submittedName>
        <fullName evidence="5">AMP-dependent synthetase</fullName>
    </submittedName>
</protein>
<evidence type="ECO:0000313" key="5">
    <source>
        <dbReference type="EMBL" id="PYC78841.1"/>
    </source>
</evidence>
<dbReference type="Pfam" id="PF13193">
    <property type="entry name" value="AMP-binding_C"/>
    <property type="match status" value="1"/>
</dbReference>
<evidence type="ECO:0000259" key="4">
    <source>
        <dbReference type="Pfam" id="PF13193"/>
    </source>
</evidence>
<dbReference type="PANTHER" id="PTHR43201:SF5">
    <property type="entry name" value="MEDIUM-CHAIN ACYL-COA LIGASE ACSF2, MITOCHONDRIAL"/>
    <property type="match status" value="1"/>
</dbReference>
<reference evidence="5 6" key="1">
    <citation type="submission" date="2018-03" db="EMBL/GenBank/DDBJ databases">
        <title>Bioinformatic expansion and discovery of thiopeptide antibiotics.</title>
        <authorList>
            <person name="Schwalen C.J."/>
            <person name="Hudson G.A."/>
            <person name="Mitchell D.A."/>
        </authorList>
    </citation>
    <scope>NUCLEOTIDE SEQUENCE [LARGE SCALE GENOMIC DNA]</scope>
    <source>
        <strain evidence="5 6">ATCC 21389</strain>
    </source>
</reference>
<dbReference type="GO" id="GO:0006631">
    <property type="term" value="P:fatty acid metabolic process"/>
    <property type="evidence" value="ECO:0007669"/>
    <property type="project" value="TreeGrafter"/>
</dbReference>
<feature type="domain" description="AMP-binding enzyme C-terminal" evidence="4">
    <location>
        <begin position="378"/>
        <end position="444"/>
    </location>
</feature>
<keyword evidence="2" id="KW-0436">Ligase</keyword>
<dbReference type="EMBL" id="PYBW01000047">
    <property type="protein sequence ID" value="PYC78841.1"/>
    <property type="molecule type" value="Genomic_DNA"/>
</dbReference>
<organism evidence="5 6">
    <name type="scientific">Streptomyces tateyamensis</name>
    <dbReference type="NCBI Taxonomy" id="565073"/>
    <lineage>
        <taxon>Bacteria</taxon>
        <taxon>Bacillati</taxon>
        <taxon>Actinomycetota</taxon>
        <taxon>Actinomycetes</taxon>
        <taxon>Kitasatosporales</taxon>
        <taxon>Streptomycetaceae</taxon>
        <taxon>Streptomyces</taxon>
    </lineage>
</organism>
<dbReference type="InterPro" id="IPR000873">
    <property type="entry name" value="AMP-dep_synth/lig_dom"/>
</dbReference>
<name>A0A2V4N400_9ACTN</name>
<dbReference type="Gene3D" id="3.40.50.12780">
    <property type="entry name" value="N-terminal domain of ligase-like"/>
    <property type="match status" value="1"/>
</dbReference>
<dbReference type="SUPFAM" id="SSF56801">
    <property type="entry name" value="Acetyl-CoA synthetase-like"/>
    <property type="match status" value="1"/>
</dbReference>
<evidence type="ECO:0000313" key="6">
    <source>
        <dbReference type="Proteomes" id="UP000248039"/>
    </source>
</evidence>
<dbReference type="Gene3D" id="3.30.300.30">
    <property type="match status" value="1"/>
</dbReference>
<keyword evidence="6" id="KW-1185">Reference proteome</keyword>
<comment type="similarity">
    <text evidence="1">Belongs to the ATP-dependent AMP-binding enzyme family.</text>
</comment>
<feature type="domain" description="AMP-dependent synthetase/ligase" evidence="3">
    <location>
        <begin position="54"/>
        <end position="124"/>
    </location>
</feature>
<evidence type="ECO:0000256" key="2">
    <source>
        <dbReference type="ARBA" id="ARBA00022598"/>
    </source>
</evidence>
<dbReference type="Pfam" id="PF00501">
    <property type="entry name" value="AMP-binding"/>
    <property type="match status" value="2"/>
</dbReference>
<dbReference type="PANTHER" id="PTHR43201">
    <property type="entry name" value="ACYL-COA SYNTHETASE"/>
    <property type="match status" value="1"/>
</dbReference>
<dbReference type="CDD" id="cd04433">
    <property type="entry name" value="AFD_class_I"/>
    <property type="match status" value="1"/>
</dbReference>